<dbReference type="Proteomes" id="UP000259400">
    <property type="component" value="Unassembled WGS sequence"/>
</dbReference>
<evidence type="ECO:0000313" key="1">
    <source>
        <dbReference type="EMBL" id="SXD97273.1"/>
    </source>
</evidence>
<sequence length="31" mass="3625">MFSTPTRRLLFLVLTTLAALLLIGRSHFHLW</sequence>
<organism evidence="1 3">
    <name type="scientific">Klebsiella quasivariicola</name>
    <dbReference type="NCBI Taxonomy" id="2026240"/>
    <lineage>
        <taxon>Bacteria</taxon>
        <taxon>Pseudomonadati</taxon>
        <taxon>Pseudomonadota</taxon>
        <taxon>Gammaproteobacteria</taxon>
        <taxon>Enterobacterales</taxon>
        <taxon>Enterobacteriaceae</taxon>
        <taxon>Klebsiella/Raoultella group</taxon>
        <taxon>Klebsiella</taxon>
        <taxon>Klebsiella pneumoniae complex</taxon>
    </lineage>
</organism>
<dbReference type="EMBL" id="UJYZ02000035">
    <property type="protein sequence ID" value="VVK25986.1"/>
    <property type="molecule type" value="Genomic_DNA"/>
</dbReference>
<dbReference type="Proteomes" id="UP000257712">
    <property type="component" value="Unassembled WGS sequence"/>
</dbReference>
<reference evidence="1 3" key="1">
    <citation type="submission" date="2018-08" db="EMBL/GenBank/DDBJ databases">
        <authorList>
            <consortium name="Pathogen Informatics"/>
        </authorList>
    </citation>
    <scope>NUCLEOTIDE SEQUENCE [LARGE SCALE GENOMIC DNA]</scope>
    <source>
        <strain evidence="2 4">EuSCAPE_IL010</strain>
        <strain evidence="1 3">EuSCAPE_IT371</strain>
    </source>
</reference>
<accession>A0A5E5ZHJ6</accession>
<gene>
    <name evidence="2" type="ORF">SAMEA3538468_04835</name>
    <name evidence="1" type="ORF">SAMEA3538780_03377</name>
</gene>
<evidence type="ECO:0000313" key="4">
    <source>
        <dbReference type="Proteomes" id="UP000259400"/>
    </source>
</evidence>
<dbReference type="EMBL" id="UJZG01000011">
    <property type="protein sequence ID" value="SXD97273.1"/>
    <property type="molecule type" value="Genomic_DNA"/>
</dbReference>
<evidence type="ECO:0000313" key="2">
    <source>
        <dbReference type="EMBL" id="VVK25986.1"/>
    </source>
</evidence>
<accession>A0A6C2VLI6</accession>
<name>A0A5E5ZHJ6_9ENTR</name>
<proteinExistence type="predicted"/>
<keyword evidence="4" id="KW-1185">Reference proteome</keyword>
<dbReference type="AlphaFoldDB" id="A0A5E5ZHJ6"/>
<protein>
    <submittedName>
        <fullName evidence="1">Uncharacterized protein</fullName>
    </submittedName>
</protein>
<evidence type="ECO:0000313" key="3">
    <source>
        <dbReference type="Proteomes" id="UP000257712"/>
    </source>
</evidence>
<comment type="caution">
    <text evidence="1">The sequence shown here is derived from an EMBL/GenBank/DDBJ whole genome shotgun (WGS) entry which is preliminary data.</text>
</comment>